<dbReference type="GO" id="GO:0008233">
    <property type="term" value="F:peptidase activity"/>
    <property type="evidence" value="ECO:0007669"/>
    <property type="project" value="InterPro"/>
</dbReference>
<dbReference type="GO" id="GO:0034040">
    <property type="term" value="F:ATPase-coupled lipid transmembrane transporter activity"/>
    <property type="evidence" value="ECO:0007669"/>
    <property type="project" value="TreeGrafter"/>
</dbReference>
<keyword evidence="6" id="KW-0354">Hemolysis</keyword>
<dbReference type="Gene3D" id="3.90.70.10">
    <property type="entry name" value="Cysteine proteinases"/>
    <property type="match status" value="1"/>
</dbReference>
<feature type="transmembrane region" description="Helical" evidence="15">
    <location>
        <begin position="294"/>
        <end position="317"/>
    </location>
</feature>
<dbReference type="EMBL" id="RRUE01000001">
    <property type="protein sequence ID" value="RRN44990.1"/>
    <property type="molecule type" value="Genomic_DNA"/>
</dbReference>
<dbReference type="Pfam" id="PF00005">
    <property type="entry name" value="ABC_tran"/>
    <property type="match status" value="1"/>
</dbReference>
<evidence type="ECO:0000256" key="3">
    <source>
        <dbReference type="ARBA" id="ARBA00022475"/>
    </source>
</evidence>
<dbReference type="NCBIfam" id="TIGR03375">
    <property type="entry name" value="type_I_sec_LssB"/>
    <property type="match status" value="1"/>
</dbReference>
<feature type="domain" description="ABC transmembrane type-1" evidence="17">
    <location>
        <begin position="188"/>
        <end position="466"/>
    </location>
</feature>
<feature type="transmembrane region" description="Helical" evidence="15">
    <location>
        <begin position="218"/>
        <end position="238"/>
    </location>
</feature>
<dbReference type="GO" id="GO:0140359">
    <property type="term" value="F:ABC-type transporter activity"/>
    <property type="evidence" value="ECO:0007669"/>
    <property type="project" value="InterPro"/>
</dbReference>
<dbReference type="Proteomes" id="UP000270261">
    <property type="component" value="Unassembled WGS sequence"/>
</dbReference>
<keyword evidence="3" id="KW-1003">Cell membrane</keyword>
<evidence type="ECO:0000256" key="15">
    <source>
        <dbReference type="SAM" id="Phobius"/>
    </source>
</evidence>
<feature type="domain" description="ABC transporter" evidence="16">
    <location>
        <begin position="500"/>
        <end position="735"/>
    </location>
</feature>
<evidence type="ECO:0000256" key="13">
    <source>
        <dbReference type="ARBA" id="ARBA00072252"/>
    </source>
</evidence>
<dbReference type="FunFam" id="3.40.50.300:FF:000299">
    <property type="entry name" value="ABC transporter ATP-binding protein/permease"/>
    <property type="match status" value="1"/>
</dbReference>
<feature type="transmembrane region" description="Helical" evidence="15">
    <location>
        <begin position="405"/>
        <end position="428"/>
    </location>
</feature>
<keyword evidence="8" id="KW-0067">ATP-binding</keyword>
<feature type="transmembrane region" description="Helical" evidence="15">
    <location>
        <begin position="184"/>
        <end position="206"/>
    </location>
</feature>
<dbReference type="InterPro" id="IPR003593">
    <property type="entry name" value="AAA+_ATPase"/>
</dbReference>
<evidence type="ECO:0000259" key="18">
    <source>
        <dbReference type="PROSITE" id="PS50990"/>
    </source>
</evidence>
<dbReference type="InterPro" id="IPR039421">
    <property type="entry name" value="Type_1_exporter"/>
</dbReference>
<keyword evidence="7" id="KW-0547">Nucleotide-binding</keyword>
<keyword evidence="5 15" id="KW-0812">Transmembrane</keyword>
<protein>
    <recommendedName>
        <fullName evidence="13">Cyclolysin secretion/processing ATP-binding protein CyaB</fullName>
    </recommendedName>
</protein>
<evidence type="ECO:0000256" key="7">
    <source>
        <dbReference type="ARBA" id="ARBA00022741"/>
    </source>
</evidence>
<gene>
    <name evidence="19" type="ORF">EHV23_01625</name>
</gene>
<evidence type="ECO:0000256" key="10">
    <source>
        <dbReference type="ARBA" id="ARBA00023136"/>
    </source>
</evidence>
<dbReference type="Gene3D" id="3.40.50.300">
    <property type="entry name" value="P-loop containing nucleotide triphosphate hydrolases"/>
    <property type="match status" value="1"/>
</dbReference>
<dbReference type="Pfam" id="PF00664">
    <property type="entry name" value="ABC_membrane"/>
    <property type="match status" value="1"/>
</dbReference>
<dbReference type="PROSITE" id="PS00211">
    <property type="entry name" value="ABC_TRANSPORTER_1"/>
    <property type="match status" value="1"/>
</dbReference>
<evidence type="ECO:0000256" key="12">
    <source>
        <dbReference type="ARBA" id="ARBA00061173"/>
    </source>
</evidence>
<dbReference type="GO" id="GO:0005886">
    <property type="term" value="C:plasma membrane"/>
    <property type="evidence" value="ECO:0007669"/>
    <property type="project" value="UniProtKB-SubCell"/>
</dbReference>
<sequence>MANARPVTRNRHGQETNHDMSTQPEIALPSMQPQPDPLLTALSQMLARFDIHKSEEALATGIPHERPLQPAGMMRIAEAHGCKVRIQHRALDSINPLQLPVVLLLHDLRACLLLEWRRDGKAVILPCEQGAIELEVKHEDLQRQYIGTCLLIRPAIAEDKRSPIEIDKPKGHWFWSTIWRFRGYYMQAAIAALLINVLALAGTFFTMNVYDRVISNQAYTTLWALASGVMVAMLFEYLSRNLRSWLLDNAGKKADLLLGSTLFRQAMMSRLENRPQSAGAFANTIREFESVRDFATSATLATITDLPFVLMFVWVIHAIAGPLFWVPLACIPILVIVGALAQIPLSRYVKEHLREGSIKQGILVETLESAEAIKALRMESQVQTRYERASALTARTSMKSRNITAMVNNFTALLQSMCTVAMVVWGVYLIGDGTLTQGALIGAVILAGRTIAPAASITALAVRYQQAKTALTSLNRVMNTPTDRDPERNYLRKPTTTGALSAENLAFRYDPMSPDSVREVSMTLNPGERVAVLGRIGSGKSTLLKVLAGLYLPREGSVKLDGIEIQQIEPADVRRHVLYVGQDTRLFFGTLRENLKAGNPHIDDDSMMRIADAFGVHQMASRHPRGYDMPIGEGGNGLSGGQRQAVALARAVIANPAVMLLDEPTSAMDTATETMVMQALSRLSTRQTMVFVTHKLQLLDFVNRVMIMDGGVRVADGPKEAVLQALKEGKIQGVRRV</sequence>
<dbReference type="SMART" id="SM00382">
    <property type="entry name" value="AAA"/>
    <property type="match status" value="1"/>
</dbReference>
<evidence type="ECO:0000256" key="6">
    <source>
        <dbReference type="ARBA" id="ARBA00022735"/>
    </source>
</evidence>
<dbReference type="Gene3D" id="1.20.1560.10">
    <property type="entry name" value="ABC transporter type 1, transmembrane domain"/>
    <property type="match status" value="1"/>
</dbReference>
<name>A0A426FQR0_9BURK</name>
<dbReference type="GO" id="GO:0031640">
    <property type="term" value="P:killing of cells of another organism"/>
    <property type="evidence" value="ECO:0007669"/>
    <property type="project" value="UniProtKB-KW"/>
</dbReference>
<dbReference type="GO" id="GO:0016887">
    <property type="term" value="F:ATP hydrolysis activity"/>
    <property type="evidence" value="ECO:0007669"/>
    <property type="project" value="InterPro"/>
</dbReference>
<dbReference type="InterPro" id="IPR017750">
    <property type="entry name" value="ATPase_T1SS"/>
</dbReference>
<feature type="domain" description="Peptidase C39" evidence="18">
    <location>
        <begin position="32"/>
        <end position="152"/>
    </location>
</feature>
<keyword evidence="20" id="KW-1185">Reference proteome</keyword>
<comment type="function">
    <text evidence="11">Involved in the export of calmodulin-sensitive adenylate cyclase-hemolysin (cyclolysin).</text>
</comment>
<dbReference type="SUPFAM" id="SSF52540">
    <property type="entry name" value="P-loop containing nucleoside triphosphate hydrolases"/>
    <property type="match status" value="1"/>
</dbReference>
<dbReference type="GO" id="GO:0006508">
    <property type="term" value="P:proteolysis"/>
    <property type="evidence" value="ECO:0007669"/>
    <property type="project" value="InterPro"/>
</dbReference>
<feature type="region of interest" description="Disordered" evidence="14">
    <location>
        <begin position="1"/>
        <end position="34"/>
    </location>
</feature>
<feature type="transmembrane region" description="Helical" evidence="15">
    <location>
        <begin position="440"/>
        <end position="462"/>
    </location>
</feature>
<feature type="transmembrane region" description="Helical" evidence="15">
    <location>
        <begin position="323"/>
        <end position="345"/>
    </location>
</feature>
<evidence type="ECO:0000259" key="16">
    <source>
        <dbReference type="PROSITE" id="PS50893"/>
    </source>
</evidence>
<dbReference type="PROSITE" id="PS50990">
    <property type="entry name" value="PEPTIDASE_C39"/>
    <property type="match status" value="1"/>
</dbReference>
<evidence type="ECO:0000256" key="9">
    <source>
        <dbReference type="ARBA" id="ARBA00022989"/>
    </source>
</evidence>
<evidence type="ECO:0000256" key="5">
    <source>
        <dbReference type="ARBA" id="ARBA00022692"/>
    </source>
</evidence>
<evidence type="ECO:0000256" key="14">
    <source>
        <dbReference type="SAM" id="MobiDB-lite"/>
    </source>
</evidence>
<dbReference type="InterPro" id="IPR003439">
    <property type="entry name" value="ABC_transporter-like_ATP-bd"/>
</dbReference>
<keyword evidence="4" id="KW-0997">Cell inner membrane</keyword>
<reference evidence="19 20" key="1">
    <citation type="submission" date="2018-11" db="EMBL/GenBank/DDBJ databases">
        <title>Genome sequencing of Lautropia sp. KCOM 2505 (= ChDC F240).</title>
        <authorList>
            <person name="Kook J.-K."/>
            <person name="Park S.-N."/>
            <person name="Lim Y.K."/>
        </authorList>
    </citation>
    <scope>NUCLEOTIDE SEQUENCE [LARGE SCALE GENOMIC DNA]</scope>
    <source>
        <strain evidence="19 20">KCOM 2505</strain>
    </source>
</reference>
<comment type="subcellular location">
    <subcellularLocation>
        <location evidence="1">Cell membrane</location>
        <topology evidence="1">Multi-pass membrane protein</topology>
    </subcellularLocation>
</comment>
<dbReference type="PROSITE" id="PS50893">
    <property type="entry name" value="ABC_TRANSPORTER_2"/>
    <property type="match status" value="1"/>
</dbReference>
<evidence type="ECO:0000256" key="11">
    <source>
        <dbReference type="ARBA" id="ARBA00055355"/>
    </source>
</evidence>
<evidence type="ECO:0000256" key="1">
    <source>
        <dbReference type="ARBA" id="ARBA00004651"/>
    </source>
</evidence>
<evidence type="ECO:0000259" key="17">
    <source>
        <dbReference type="PROSITE" id="PS50929"/>
    </source>
</evidence>
<keyword evidence="2" id="KW-0813">Transport</keyword>
<dbReference type="GO" id="GO:0005524">
    <property type="term" value="F:ATP binding"/>
    <property type="evidence" value="ECO:0007669"/>
    <property type="project" value="UniProtKB-KW"/>
</dbReference>
<evidence type="ECO:0000313" key="19">
    <source>
        <dbReference type="EMBL" id="RRN44990.1"/>
    </source>
</evidence>
<dbReference type="InterPro" id="IPR036640">
    <property type="entry name" value="ABC1_TM_sf"/>
</dbReference>
<dbReference type="PANTHER" id="PTHR24221:SF248">
    <property type="entry name" value="ABC TRANSPORTER TRANSMEMBRANE REGION"/>
    <property type="match status" value="1"/>
</dbReference>
<dbReference type="AlphaFoldDB" id="A0A426FQR0"/>
<keyword evidence="9 15" id="KW-1133">Transmembrane helix</keyword>
<keyword evidence="10 15" id="KW-0472">Membrane</keyword>
<dbReference type="CDD" id="cd18587">
    <property type="entry name" value="ABC_6TM_LapB_like"/>
    <property type="match status" value="1"/>
</dbReference>
<comment type="caution">
    <text evidence="19">The sequence shown here is derived from an EMBL/GenBank/DDBJ whole genome shotgun (WGS) entry which is preliminary data.</text>
</comment>
<accession>A0A426FQR0</accession>
<dbReference type="SUPFAM" id="SSF90123">
    <property type="entry name" value="ABC transporter transmembrane region"/>
    <property type="match status" value="1"/>
</dbReference>
<dbReference type="InterPro" id="IPR005074">
    <property type="entry name" value="Peptidase_C39"/>
</dbReference>
<dbReference type="InterPro" id="IPR027417">
    <property type="entry name" value="P-loop_NTPase"/>
</dbReference>
<keyword evidence="6" id="KW-0204">Cytolysis</keyword>
<dbReference type="InterPro" id="IPR011527">
    <property type="entry name" value="ABC1_TM_dom"/>
</dbReference>
<organism evidence="19 20">
    <name type="scientific">Lautropia dentalis</name>
    <dbReference type="NCBI Taxonomy" id="2490857"/>
    <lineage>
        <taxon>Bacteria</taxon>
        <taxon>Pseudomonadati</taxon>
        <taxon>Pseudomonadota</taxon>
        <taxon>Betaproteobacteria</taxon>
        <taxon>Burkholderiales</taxon>
        <taxon>Burkholderiaceae</taxon>
        <taxon>Lautropia</taxon>
    </lineage>
</organism>
<comment type="similarity">
    <text evidence="12">Belongs to the ABC transporter superfamily. Cyclolysin exporter (TC 3.A.1.109.2) family.</text>
</comment>
<evidence type="ECO:0000256" key="4">
    <source>
        <dbReference type="ARBA" id="ARBA00022519"/>
    </source>
</evidence>
<dbReference type="InterPro" id="IPR017871">
    <property type="entry name" value="ABC_transporter-like_CS"/>
</dbReference>
<evidence type="ECO:0000256" key="8">
    <source>
        <dbReference type="ARBA" id="ARBA00022840"/>
    </source>
</evidence>
<proteinExistence type="inferred from homology"/>
<dbReference type="PANTHER" id="PTHR24221">
    <property type="entry name" value="ATP-BINDING CASSETTE SUB-FAMILY B"/>
    <property type="match status" value="1"/>
</dbReference>
<dbReference type="PROSITE" id="PS50929">
    <property type="entry name" value="ABC_TM1F"/>
    <property type="match status" value="1"/>
</dbReference>
<evidence type="ECO:0000313" key="20">
    <source>
        <dbReference type="Proteomes" id="UP000270261"/>
    </source>
</evidence>
<evidence type="ECO:0000256" key="2">
    <source>
        <dbReference type="ARBA" id="ARBA00022448"/>
    </source>
</evidence>